<dbReference type="SUPFAM" id="SSF57997">
    <property type="entry name" value="Tropomyosin"/>
    <property type="match status" value="1"/>
</dbReference>
<feature type="coiled-coil region" evidence="1">
    <location>
        <begin position="1098"/>
        <end position="1532"/>
    </location>
</feature>
<dbReference type="Proteomes" id="UP000515140">
    <property type="component" value="Unplaced"/>
</dbReference>
<keyword evidence="3" id="KW-1185">Reference proteome</keyword>
<evidence type="ECO:0000313" key="3">
    <source>
        <dbReference type="Proteomes" id="UP000515140"/>
    </source>
</evidence>
<dbReference type="RefSeq" id="XP_020846228.1">
    <property type="nucleotide sequence ID" value="XM_020990569.1"/>
</dbReference>
<dbReference type="GeneID" id="110211342"/>
<name>A0A6P5KKR3_PHACI</name>
<evidence type="ECO:0000256" key="1">
    <source>
        <dbReference type="SAM" id="Coils"/>
    </source>
</evidence>
<evidence type="ECO:0000256" key="2">
    <source>
        <dbReference type="SAM" id="MobiDB-lite"/>
    </source>
</evidence>
<dbReference type="CTD" id="11064"/>
<feature type="coiled-coil region" evidence="1">
    <location>
        <begin position="285"/>
        <end position="398"/>
    </location>
</feature>
<feature type="coiled-coil region" evidence="1">
    <location>
        <begin position="751"/>
        <end position="820"/>
    </location>
</feature>
<feature type="coiled-coil region" evidence="1">
    <location>
        <begin position="5"/>
        <end position="229"/>
    </location>
</feature>
<feature type="coiled-coil region" evidence="1">
    <location>
        <begin position="1571"/>
        <end position="1634"/>
    </location>
</feature>
<accession>A0A6P5KKR3</accession>
<feature type="coiled-coil region" evidence="1">
    <location>
        <begin position="456"/>
        <end position="497"/>
    </location>
</feature>
<evidence type="ECO:0000313" key="4">
    <source>
        <dbReference type="RefSeq" id="XP_020846228.1"/>
    </source>
</evidence>
<gene>
    <name evidence="4" type="primary">CNTRL</name>
</gene>
<feature type="region of interest" description="Disordered" evidence="2">
    <location>
        <begin position="645"/>
        <end position="670"/>
    </location>
</feature>
<dbReference type="PANTHER" id="PTHR23159">
    <property type="entry name" value="CENTROSOMAL PROTEIN 2"/>
    <property type="match status" value="1"/>
</dbReference>
<dbReference type="PANTHER" id="PTHR23159:SF60">
    <property type="entry name" value="SPINDLE ASSEMBLY ABNORMAL PROTEIN 4"/>
    <property type="match status" value="1"/>
</dbReference>
<sequence length="1756" mass="203652">MNKQYQQLECRLDEILSRIAKETDDIKDLEQQLTEGQIAANEALKKDLESIISGLQDYLENVKGQVTKAQDECQTLQTDKEILLKKVAKLEEEKIELEVAAMDAENMRKELAEMELLLQEHQEANMSLQQTQRDLSAYEAELEAQLTAKEAECNQHKEEIERLEQLKELEHLTLQTELENERQALEDALSKAKFSEKKEQENNELCSKVKQLEDDNGLLKQQLKGFQNELDRMVDDLLHPEEVAARVEELKRKLETGAGEIRCLSPSDVLGKSLADLQKWLDETFARAQKEKEAVLDREKKLQEEMAFQKEKLLEEQEEYRKACEEAADARIQSDKRQLEAKIQQLENEIHYLQENLKSMEEIQGFTDLQLQEADEEKERILTQLEELENKKKLEEARSQKQFLGLDRELKELKKAVAASDKQATADLCIAKDQLKSLHGTILRINQDHAERLQEAEHFSRQAAQAVRDLTRAEAEIELLQNLLRQKEKQFQTEMEKADTGAFGSNSQMLEIDQLNDIMKRQKTEIERLWSLLDQTGTDSRGEIESLLDEITELRRTLSHQNDYISSIADPFKRRGYWYFMPSSSSSSKVSSPRSQSTKDSGIGLKYASFTPLRKECGHGKQIERKDVASGCWIYSPVRSGLHKIYSNKGEGNRGDSKEESELDGEVDPSFVPPPGSVIYTVFPDGTPVPQGTVLYAPPPPVPTNGRPFEPGTVIYGPPPAGTHIVYGPPPPHFSIPLIPMGVLHCNVPEHHNLENEISRLEDIVHHVKIKRREDKAARQQAKREMEKLHQNIEELLHERKDLEEEMAEIHRNLQKHCKRKDFMEGRGDSLVTEVGIRASSKHHNQIIDEIGCIESTLLKRRAELREADRLLAEAETELSSTKEKTKDTIQRYSEVKKHLSQAELDAQELERRAQETAVKLVKADQQLRSLQVDRRDFRQNMPEQQEILKEINQVMVTRDPDFYSLSHKIEKLIEGLQRLQTGTEVAEDGNEDHQVINGPEHLHTKKAKLEKVKNQISAQQQEMLVLDMHLTHKKEELRLLQASVTKAKADLQEALDLGETEMTEKRNQLREIKSILEELSFQKGELYIQISEKKTELSLTKQEVRKEEEILQKLLEQISRHKTEMKNFMDKLQHENNELQILKLQHNQKVTELEKTQIELLEEKMELEKLQRTAQCQREEVEWQRQVLEKEKQEISQLTSEISTLQANVEALNEEKEDLEENCESLEKKLEQAKRVLAATEDSSRIAVSNLEKVELDVRKLQQEVDQLNRDKLSLHKDIANMQQHLQEKREELDTVKDELIGVQDVLKLTEEDLELTSQRQTVLLSERESLKDDISEQKRKLQECQEQGEKKQLQLQVLQSEVEERKLRLAQEEVRLHQIQEEIEGEELKLEACKAKLKDQKQLLDWELESQKNKLEQVISKVILTEERVKTLEEEEKWSAALEKTLNQTRLQLSEREEQLTKKTSELLALQQEMDLSKVDITHLQNHFRFEKEKAEKQIAGLKEAIRTQRAQLEKALLDQKHENSCMQKEMAAIEQVAHENHKRAKCLMKELGQMQYDYLELKKQLKNQKDLDQQQKEINAAMKQLKLEVKSELRTGLKKFNQSLPESLEDLEAIFEKTETLENELESLKENFPFSTNEEGQYSFEEKLNLSKVHIMEEHWRGEAMREKLRHHEDRLKAQLRCSMSKQVEALMKGKQQTEGTLHSLKRQVDALDELVTSTTADSLFLAPSLSQLEVSLLEDSHLTRNQGRVLSQ</sequence>
<proteinExistence type="predicted"/>
<feature type="compositionally biased region" description="Basic and acidic residues" evidence="2">
    <location>
        <begin position="651"/>
        <end position="660"/>
    </location>
</feature>
<feature type="coiled-coil region" evidence="1">
    <location>
        <begin position="858"/>
        <end position="941"/>
    </location>
</feature>
<protein>
    <submittedName>
        <fullName evidence="4">Centriolin isoform X5</fullName>
    </submittedName>
</protein>
<keyword evidence="1" id="KW-0175">Coiled coil</keyword>
<reference evidence="4" key="1">
    <citation type="submission" date="2025-08" db="UniProtKB">
        <authorList>
            <consortium name="RefSeq"/>
        </authorList>
    </citation>
    <scope>IDENTIFICATION</scope>
    <source>
        <tissue evidence="4">Spleen</tissue>
    </source>
</reference>
<organism evidence="3 4">
    <name type="scientific">Phascolarctos cinereus</name>
    <name type="common">Koala</name>
    <dbReference type="NCBI Taxonomy" id="38626"/>
    <lineage>
        <taxon>Eukaryota</taxon>
        <taxon>Metazoa</taxon>
        <taxon>Chordata</taxon>
        <taxon>Craniata</taxon>
        <taxon>Vertebrata</taxon>
        <taxon>Euteleostomi</taxon>
        <taxon>Mammalia</taxon>
        <taxon>Metatheria</taxon>
        <taxon>Diprotodontia</taxon>
        <taxon>Phascolarctidae</taxon>
        <taxon>Phascolarctos</taxon>
    </lineage>
</organism>